<keyword evidence="3" id="KW-0808">Transferase</keyword>
<feature type="compositionally biased region" description="Low complexity" evidence="4">
    <location>
        <begin position="322"/>
        <end position="332"/>
    </location>
</feature>
<evidence type="ECO:0000256" key="2">
    <source>
        <dbReference type="ARBA" id="ARBA00022676"/>
    </source>
</evidence>
<evidence type="ECO:0000256" key="4">
    <source>
        <dbReference type="SAM" id="MobiDB-lite"/>
    </source>
</evidence>
<sequence>MPKKPLLTVSVVVQNHRDVIESTLTSLYEIEGIPFELFLIDDGSNDNSDEVIQSVLDYYQHEQTFYFTHEKPIGLGNSLNEILSQRNGRLFWAPLTISDIDIEQLSLRLEQLTESTNSVLALQNHELPTGYKEWINLLQQKNWPQNGSFIWDLSALSTGNRFFNPYLKEFHGLELAARLGDISSIKSTKSWFAPSSLFEAPEPDFNIRQELLLTLLRRADYGGQMRETILKTLQNLSVKSKKSYDNDLLNEAVQMKQEGRFNSALERIEEVLENNPSHSGARNLKIKILEKKRRYVEASELKHQISKSQKQKEKEEKEKPKQQPTTETTQPSEPEDVTTSLIIPTTTYGKPALEHCLLSVSEHCDTSQLELIVIDNASLDNTHDYLDELKERNFLNCRVITNTKNAGFAASVNQAMEKVNGEYACIIHNDIEFVDDAITQLRDLMESQPEYAIIGPTTNKTLNPDQASQNIQEDSSDIIRAEYLDSFCMMLRTDANLEMDETFQLAFFEDIDLCFQARSKDFKVGIAPHIQVKHHFGTTTFSLDLDTESEQYWQNVSYFNEKWNIEVFSEDELKSLSTFDQLLALDDLVNPLFPEPKVQQQFEQLFTDELKTEILKTQHDEETLCKLVHLFMVMEEREIMRHLEDKLNNIDIPASLIYQLVRFYFNRNIYSRCKHYLNQLKPQNESLRADLYRLAILVENKDLDEAIPMLKELMGHAPANPMLYKLAGDIHKFSGNKEEAISFYDLAEQINPFEFTNEEKDAFGFKL</sequence>
<evidence type="ECO:0000313" key="7">
    <source>
        <dbReference type="Proteomes" id="UP000218831"/>
    </source>
</evidence>
<keyword evidence="7" id="KW-1185">Reference proteome</keyword>
<dbReference type="PANTHER" id="PTHR43179">
    <property type="entry name" value="RHAMNOSYLTRANSFERASE WBBL"/>
    <property type="match status" value="1"/>
</dbReference>
<dbReference type="InterPro" id="IPR011990">
    <property type="entry name" value="TPR-like_helical_dom_sf"/>
</dbReference>
<dbReference type="InterPro" id="IPR029044">
    <property type="entry name" value="Nucleotide-diphossugar_trans"/>
</dbReference>
<dbReference type="InterPro" id="IPR001173">
    <property type="entry name" value="Glyco_trans_2-like"/>
</dbReference>
<dbReference type="Gene3D" id="3.90.550.10">
    <property type="entry name" value="Spore Coat Polysaccharide Biosynthesis Protein SpsA, Chain A"/>
    <property type="match status" value="2"/>
</dbReference>
<proteinExistence type="inferred from homology"/>
<dbReference type="RefSeq" id="WP_095605372.1">
    <property type="nucleotide sequence ID" value="NZ_NSKE01000002.1"/>
</dbReference>
<keyword evidence="2" id="KW-0328">Glycosyltransferase</keyword>
<gene>
    <name evidence="6" type="ORF">CK503_03345</name>
</gene>
<dbReference type="Gene3D" id="1.25.40.10">
    <property type="entry name" value="Tetratricopeptide repeat domain"/>
    <property type="match status" value="2"/>
</dbReference>
<feature type="domain" description="Glycosyltransferase 2-like" evidence="5">
    <location>
        <begin position="9"/>
        <end position="91"/>
    </location>
</feature>
<dbReference type="CDD" id="cd00761">
    <property type="entry name" value="Glyco_tranf_GTA_type"/>
    <property type="match status" value="1"/>
</dbReference>
<comment type="caution">
    <text evidence="6">The sequence shown here is derived from an EMBL/GenBank/DDBJ whole genome shotgun (WGS) entry which is preliminary data.</text>
</comment>
<dbReference type="SUPFAM" id="SSF48452">
    <property type="entry name" value="TPR-like"/>
    <property type="match status" value="1"/>
</dbReference>
<dbReference type="PANTHER" id="PTHR43179:SF12">
    <property type="entry name" value="GALACTOFURANOSYLTRANSFERASE GLFT2"/>
    <property type="match status" value="1"/>
</dbReference>
<organism evidence="6 7">
    <name type="scientific">Fodinibius salipaludis</name>
    <dbReference type="NCBI Taxonomy" id="2032627"/>
    <lineage>
        <taxon>Bacteria</taxon>
        <taxon>Pseudomonadati</taxon>
        <taxon>Balneolota</taxon>
        <taxon>Balneolia</taxon>
        <taxon>Balneolales</taxon>
        <taxon>Balneolaceae</taxon>
        <taxon>Fodinibius</taxon>
    </lineage>
</organism>
<reference evidence="6 7" key="1">
    <citation type="submission" date="2017-08" db="EMBL/GenBank/DDBJ databases">
        <title>Aliifodinibius alkalisoli sp. nov., isolated from saline alkaline soil.</title>
        <authorList>
            <person name="Liu D."/>
            <person name="Zhang G."/>
        </authorList>
    </citation>
    <scope>NUCLEOTIDE SEQUENCE [LARGE SCALE GENOMIC DNA]</scope>
    <source>
        <strain evidence="6 7">WN023</strain>
    </source>
</reference>
<dbReference type="Proteomes" id="UP000218831">
    <property type="component" value="Unassembled WGS sequence"/>
</dbReference>
<accession>A0A2A2GC12</accession>
<feature type="compositionally biased region" description="Basic and acidic residues" evidence="4">
    <location>
        <begin position="310"/>
        <end position="321"/>
    </location>
</feature>
<dbReference type="AlphaFoldDB" id="A0A2A2GC12"/>
<protein>
    <recommendedName>
        <fullName evidence="5">Glycosyltransferase 2-like domain-containing protein</fullName>
    </recommendedName>
</protein>
<dbReference type="OrthoDB" id="9771846at2"/>
<dbReference type="SUPFAM" id="SSF53448">
    <property type="entry name" value="Nucleotide-diphospho-sugar transferases"/>
    <property type="match status" value="2"/>
</dbReference>
<evidence type="ECO:0000256" key="1">
    <source>
        <dbReference type="ARBA" id="ARBA00006739"/>
    </source>
</evidence>
<comment type="similarity">
    <text evidence="1">Belongs to the glycosyltransferase 2 family.</text>
</comment>
<dbReference type="EMBL" id="NSKE01000002">
    <property type="protein sequence ID" value="PAU95246.1"/>
    <property type="molecule type" value="Genomic_DNA"/>
</dbReference>
<evidence type="ECO:0000256" key="3">
    <source>
        <dbReference type="ARBA" id="ARBA00022679"/>
    </source>
</evidence>
<name>A0A2A2GC12_9BACT</name>
<evidence type="ECO:0000313" key="6">
    <source>
        <dbReference type="EMBL" id="PAU95246.1"/>
    </source>
</evidence>
<dbReference type="GO" id="GO:0016757">
    <property type="term" value="F:glycosyltransferase activity"/>
    <property type="evidence" value="ECO:0007669"/>
    <property type="project" value="UniProtKB-KW"/>
</dbReference>
<dbReference type="Pfam" id="PF00535">
    <property type="entry name" value="Glycos_transf_2"/>
    <property type="match status" value="2"/>
</dbReference>
<feature type="domain" description="Glycosyltransferase 2-like" evidence="5">
    <location>
        <begin position="340"/>
        <end position="473"/>
    </location>
</feature>
<feature type="region of interest" description="Disordered" evidence="4">
    <location>
        <begin position="300"/>
        <end position="338"/>
    </location>
</feature>
<evidence type="ECO:0000259" key="5">
    <source>
        <dbReference type="Pfam" id="PF00535"/>
    </source>
</evidence>